<proteinExistence type="inferred from homology"/>
<dbReference type="Proteomes" id="UP000216885">
    <property type="component" value="Unassembled WGS sequence"/>
</dbReference>
<evidence type="ECO:0000256" key="7">
    <source>
        <dbReference type="RuleBase" id="RU363032"/>
    </source>
</evidence>
<evidence type="ECO:0000256" key="2">
    <source>
        <dbReference type="ARBA" id="ARBA00022448"/>
    </source>
</evidence>
<dbReference type="CDD" id="cd06261">
    <property type="entry name" value="TM_PBP2"/>
    <property type="match status" value="1"/>
</dbReference>
<protein>
    <submittedName>
        <fullName evidence="10">ABC transporter permease</fullName>
    </submittedName>
</protein>
<keyword evidence="4 7" id="KW-0812">Transmembrane</keyword>
<sequence>MKGLWKRAEDSRLAILTMLVILVLWEGGVRWFAVREFLLPAPSKIFAEFMAQPGFLLMQTLDTLQTTMAGFVLAVVLGVGAAIGIVYSRFLDRTLYSLMVALNAVPKVALAPLFVIWLGTGSAPKIAIAMLIAIFPILIDTVLGLKSIDPEMLNMARANQASRRKVLWKIRFPNALPSIFAGMKVGISFALVGTIVGEFVAGGSGLGYVILVAQGSFDTPTVFVALALLCILGVILFKALEIVEEHLLPWHASQRGRPIAESPSSAQQDKQMPLLAEAKR</sequence>
<feature type="transmembrane region" description="Helical" evidence="7">
    <location>
        <begin position="189"/>
        <end position="210"/>
    </location>
</feature>
<feature type="transmembrane region" description="Helical" evidence="7">
    <location>
        <begin position="126"/>
        <end position="145"/>
    </location>
</feature>
<dbReference type="GO" id="GO:0055085">
    <property type="term" value="P:transmembrane transport"/>
    <property type="evidence" value="ECO:0007669"/>
    <property type="project" value="InterPro"/>
</dbReference>
<name>A0A261V3N7_9BORD</name>
<gene>
    <name evidence="10" type="ORF">CAL20_01720</name>
</gene>
<evidence type="ECO:0000256" key="6">
    <source>
        <dbReference type="ARBA" id="ARBA00023136"/>
    </source>
</evidence>
<dbReference type="PANTHER" id="PTHR30151">
    <property type="entry name" value="ALKANE SULFONATE ABC TRANSPORTER-RELATED, MEMBRANE SUBUNIT"/>
    <property type="match status" value="1"/>
</dbReference>
<dbReference type="SUPFAM" id="SSF161098">
    <property type="entry name" value="MetI-like"/>
    <property type="match status" value="1"/>
</dbReference>
<feature type="transmembrane region" description="Helical" evidence="7">
    <location>
        <begin position="222"/>
        <end position="240"/>
    </location>
</feature>
<keyword evidence="2 7" id="KW-0813">Transport</keyword>
<feature type="transmembrane region" description="Helical" evidence="7">
    <location>
        <begin position="12"/>
        <end position="33"/>
    </location>
</feature>
<feature type="transmembrane region" description="Helical" evidence="7">
    <location>
        <begin position="68"/>
        <end position="88"/>
    </location>
</feature>
<comment type="similarity">
    <text evidence="7">Belongs to the binding-protein-dependent transport system permease family.</text>
</comment>
<evidence type="ECO:0000256" key="8">
    <source>
        <dbReference type="SAM" id="MobiDB-lite"/>
    </source>
</evidence>
<dbReference type="EMBL" id="NEVQ01000001">
    <property type="protein sequence ID" value="OZI67783.1"/>
    <property type="molecule type" value="Genomic_DNA"/>
</dbReference>
<evidence type="ECO:0000256" key="3">
    <source>
        <dbReference type="ARBA" id="ARBA00022475"/>
    </source>
</evidence>
<keyword evidence="6 7" id="KW-0472">Membrane</keyword>
<organism evidence="10 11">
    <name type="scientific">Bordetella genomosp. 4</name>
    <dbReference type="NCBI Taxonomy" id="463044"/>
    <lineage>
        <taxon>Bacteria</taxon>
        <taxon>Pseudomonadati</taxon>
        <taxon>Pseudomonadota</taxon>
        <taxon>Betaproteobacteria</taxon>
        <taxon>Burkholderiales</taxon>
        <taxon>Alcaligenaceae</taxon>
        <taxon>Bordetella</taxon>
    </lineage>
</organism>
<dbReference type="AlphaFoldDB" id="A0A261V3N7"/>
<dbReference type="InterPro" id="IPR000515">
    <property type="entry name" value="MetI-like"/>
</dbReference>
<keyword evidence="3" id="KW-1003">Cell membrane</keyword>
<evidence type="ECO:0000256" key="5">
    <source>
        <dbReference type="ARBA" id="ARBA00022989"/>
    </source>
</evidence>
<keyword evidence="11" id="KW-1185">Reference proteome</keyword>
<evidence type="ECO:0000259" key="9">
    <source>
        <dbReference type="PROSITE" id="PS50928"/>
    </source>
</evidence>
<keyword evidence="5 7" id="KW-1133">Transmembrane helix</keyword>
<evidence type="ECO:0000313" key="10">
    <source>
        <dbReference type="EMBL" id="OZI67783.1"/>
    </source>
</evidence>
<evidence type="ECO:0000256" key="4">
    <source>
        <dbReference type="ARBA" id="ARBA00022692"/>
    </source>
</evidence>
<dbReference type="Gene3D" id="1.10.3720.10">
    <property type="entry name" value="MetI-like"/>
    <property type="match status" value="1"/>
</dbReference>
<feature type="domain" description="ABC transmembrane type-1" evidence="9">
    <location>
        <begin position="60"/>
        <end position="241"/>
    </location>
</feature>
<dbReference type="GO" id="GO:0005886">
    <property type="term" value="C:plasma membrane"/>
    <property type="evidence" value="ECO:0007669"/>
    <property type="project" value="UniProtKB-SubCell"/>
</dbReference>
<accession>A0A261V3N7</accession>
<dbReference type="PANTHER" id="PTHR30151:SF20">
    <property type="entry name" value="ABC TRANSPORTER PERMEASE PROTEIN HI_0355-RELATED"/>
    <property type="match status" value="1"/>
</dbReference>
<dbReference type="Pfam" id="PF00528">
    <property type="entry name" value="BPD_transp_1"/>
    <property type="match status" value="1"/>
</dbReference>
<comment type="caution">
    <text evidence="10">The sequence shown here is derived from an EMBL/GenBank/DDBJ whole genome shotgun (WGS) entry which is preliminary data.</text>
</comment>
<feature type="transmembrane region" description="Helical" evidence="7">
    <location>
        <begin position="95"/>
        <end position="120"/>
    </location>
</feature>
<feature type="region of interest" description="Disordered" evidence="8">
    <location>
        <begin position="258"/>
        <end position="280"/>
    </location>
</feature>
<evidence type="ECO:0000313" key="11">
    <source>
        <dbReference type="Proteomes" id="UP000216885"/>
    </source>
</evidence>
<reference evidence="10 11" key="1">
    <citation type="submission" date="2017-05" db="EMBL/GenBank/DDBJ databases">
        <title>Complete and WGS of Bordetella genogroups.</title>
        <authorList>
            <person name="Spilker T."/>
            <person name="LiPuma J."/>
        </authorList>
    </citation>
    <scope>NUCLEOTIDE SEQUENCE [LARGE SCALE GENOMIC DNA]</scope>
    <source>
        <strain evidence="10 11">AU9919</strain>
    </source>
</reference>
<dbReference type="PROSITE" id="PS50928">
    <property type="entry name" value="ABC_TM1"/>
    <property type="match status" value="1"/>
</dbReference>
<dbReference type="OrthoDB" id="8138334at2"/>
<dbReference type="RefSeq" id="WP_094819545.1">
    <property type="nucleotide sequence ID" value="NZ_NEVO01000001.1"/>
</dbReference>
<evidence type="ECO:0000256" key="1">
    <source>
        <dbReference type="ARBA" id="ARBA00004651"/>
    </source>
</evidence>
<comment type="subcellular location">
    <subcellularLocation>
        <location evidence="1 7">Cell membrane</location>
        <topology evidence="1 7">Multi-pass membrane protein</topology>
    </subcellularLocation>
</comment>
<dbReference type="InterPro" id="IPR035906">
    <property type="entry name" value="MetI-like_sf"/>
</dbReference>